<evidence type="ECO:0000313" key="5">
    <source>
        <dbReference type="Proteomes" id="UP000784128"/>
    </source>
</evidence>
<dbReference type="Gene3D" id="3.90.1150.10">
    <property type="entry name" value="Aspartate Aminotransferase, domain 1"/>
    <property type="match status" value="1"/>
</dbReference>
<sequence>MATTKIANWQYLSDYEQERQDVLEIVDRVFSSGRLMLGPEVENFEKHFAAFCGADHGVGVNSCTDALFLALKALGLGQGDEVLTVANTAVPTVAAIRAAGCRPVFVDVDADTFLMNPSKVEQLITSRIRCLLPVHLCGHPADMAPLQKIASDRGIPILEDCAQATGATYNGQKVGAIGTMGAFSFYPTKILGGFGDGGMVITSDDACAASLRRLRFYGMQDGYYAREEGYNSRLDEVQAALLDYRLQRVDEAVRRRREIARIYDQGLAGVGDLRLPVVREGCSHQYYLYTIRTNQRDRLQEFLGGQSIEARINYPVPIHLMDGYRFLGYQAGSLPVTEQLAGEILSLPMFPALGHGEALRVIDAIRAFFQR</sequence>
<dbReference type="PIRSF" id="PIRSF000390">
    <property type="entry name" value="PLP_StrS"/>
    <property type="match status" value="1"/>
</dbReference>
<comment type="caution">
    <text evidence="4">The sequence shown here is derived from an EMBL/GenBank/DDBJ whole genome shotgun (WGS) entry which is preliminary data.</text>
</comment>
<dbReference type="InterPro" id="IPR015421">
    <property type="entry name" value="PyrdxlP-dep_Trfase_major"/>
</dbReference>
<dbReference type="CDD" id="cd00616">
    <property type="entry name" value="AHBA_syn"/>
    <property type="match status" value="1"/>
</dbReference>
<dbReference type="PANTHER" id="PTHR30244">
    <property type="entry name" value="TRANSAMINASE"/>
    <property type="match status" value="1"/>
</dbReference>
<evidence type="ECO:0000256" key="3">
    <source>
        <dbReference type="RuleBase" id="RU004508"/>
    </source>
</evidence>
<dbReference type="InterPro" id="IPR015424">
    <property type="entry name" value="PyrdxlP-dep_Trfase"/>
</dbReference>
<name>A0ABS5UAL2_9BACT</name>
<keyword evidence="4" id="KW-0808">Transferase</keyword>
<dbReference type="GO" id="GO:0008483">
    <property type="term" value="F:transaminase activity"/>
    <property type="evidence" value="ECO:0007669"/>
    <property type="project" value="UniProtKB-KW"/>
</dbReference>
<keyword evidence="1 3" id="KW-0663">Pyridoxal phosphate</keyword>
<evidence type="ECO:0000256" key="1">
    <source>
        <dbReference type="ARBA" id="ARBA00022898"/>
    </source>
</evidence>
<keyword evidence="4" id="KW-0032">Aminotransferase</keyword>
<dbReference type="SUPFAM" id="SSF53383">
    <property type="entry name" value="PLP-dependent transferases"/>
    <property type="match status" value="1"/>
</dbReference>
<dbReference type="EMBL" id="JAHDYS010000012">
    <property type="protein sequence ID" value="MBT1072685.1"/>
    <property type="molecule type" value="Genomic_DNA"/>
</dbReference>
<dbReference type="Gene3D" id="3.40.640.10">
    <property type="entry name" value="Type I PLP-dependent aspartate aminotransferase-like (Major domain)"/>
    <property type="match status" value="1"/>
</dbReference>
<comment type="similarity">
    <text evidence="2 3">Belongs to the DegT/DnrJ/EryC1 family.</text>
</comment>
<dbReference type="Proteomes" id="UP000784128">
    <property type="component" value="Unassembled WGS sequence"/>
</dbReference>
<keyword evidence="5" id="KW-1185">Reference proteome</keyword>
<dbReference type="PANTHER" id="PTHR30244:SF36">
    <property type="entry name" value="3-OXO-GLUCOSE-6-PHOSPHATE:GLUTAMATE AMINOTRANSFERASE"/>
    <property type="match status" value="1"/>
</dbReference>
<dbReference type="InterPro" id="IPR015422">
    <property type="entry name" value="PyrdxlP-dep_Trfase_small"/>
</dbReference>
<gene>
    <name evidence="4" type="ORF">KJB30_12880</name>
</gene>
<dbReference type="InterPro" id="IPR000653">
    <property type="entry name" value="DegT/StrS_aminotransferase"/>
</dbReference>
<protein>
    <submittedName>
        <fullName evidence="4">DegT/DnrJ/EryC1/StrS family aminotransferase</fullName>
    </submittedName>
</protein>
<organism evidence="4 5">
    <name type="scientific">Pelotalea chapellei</name>
    <dbReference type="NCBI Taxonomy" id="44671"/>
    <lineage>
        <taxon>Bacteria</taxon>
        <taxon>Pseudomonadati</taxon>
        <taxon>Thermodesulfobacteriota</taxon>
        <taxon>Desulfuromonadia</taxon>
        <taxon>Geobacterales</taxon>
        <taxon>Geobacteraceae</taxon>
        <taxon>Pelotalea</taxon>
    </lineage>
</organism>
<reference evidence="4 5" key="1">
    <citation type="submission" date="2021-05" db="EMBL/GenBank/DDBJ databases">
        <title>The draft genome of Geobacter chapellei DSM 13688.</title>
        <authorList>
            <person name="Xu Z."/>
            <person name="Masuda Y."/>
            <person name="Itoh H."/>
            <person name="Senoo K."/>
        </authorList>
    </citation>
    <scope>NUCLEOTIDE SEQUENCE [LARGE SCALE GENOMIC DNA]</scope>
    <source>
        <strain evidence="4 5">DSM 13688</strain>
    </source>
</reference>
<accession>A0ABS5UAL2</accession>
<evidence type="ECO:0000313" key="4">
    <source>
        <dbReference type="EMBL" id="MBT1072685.1"/>
    </source>
</evidence>
<dbReference type="RefSeq" id="WP_214299919.1">
    <property type="nucleotide sequence ID" value="NZ_JAHDYS010000012.1"/>
</dbReference>
<dbReference type="Pfam" id="PF01041">
    <property type="entry name" value="DegT_DnrJ_EryC1"/>
    <property type="match status" value="1"/>
</dbReference>
<proteinExistence type="inferred from homology"/>
<evidence type="ECO:0000256" key="2">
    <source>
        <dbReference type="ARBA" id="ARBA00037999"/>
    </source>
</evidence>